<sequence>LGAAKGVAAQALSALPEEPASSGPESPVQAAAPGVVAEQTSSPEVVVEAQAKSTTSSPEQPIASDAATSPPEQPAAPEVVTDVQSEIKPAESAQDFRLANIEDQLSGLKNAAEAIEADIKSERSTEYTGAITEPYSVFGHC</sequence>
<feature type="region of interest" description="Disordered" evidence="1">
    <location>
        <begin position="1"/>
        <end position="81"/>
    </location>
</feature>
<evidence type="ECO:0000256" key="1">
    <source>
        <dbReference type="SAM" id="MobiDB-lite"/>
    </source>
</evidence>
<dbReference type="Proteomes" id="UP000558688">
    <property type="component" value="Unassembled WGS sequence"/>
</dbReference>
<proteinExistence type="predicted"/>
<gene>
    <name evidence="2" type="ORF">FOXYS1_12438</name>
</gene>
<evidence type="ECO:0000313" key="2">
    <source>
        <dbReference type="EMBL" id="KAF5257049.1"/>
    </source>
</evidence>
<organism evidence="2 3">
    <name type="scientific">Fusarium oxysporum</name>
    <name type="common">Fusarium vascular wilt</name>
    <dbReference type="NCBI Taxonomy" id="5507"/>
    <lineage>
        <taxon>Eukaryota</taxon>
        <taxon>Fungi</taxon>
        <taxon>Dikarya</taxon>
        <taxon>Ascomycota</taxon>
        <taxon>Pezizomycotina</taxon>
        <taxon>Sordariomycetes</taxon>
        <taxon>Hypocreomycetidae</taxon>
        <taxon>Hypocreales</taxon>
        <taxon>Nectriaceae</taxon>
        <taxon>Fusarium</taxon>
        <taxon>Fusarium oxysporum species complex</taxon>
    </lineage>
</organism>
<reference evidence="2" key="1">
    <citation type="submission" date="2020-02" db="EMBL/GenBank/DDBJ databases">
        <title>Identification and distribution of gene clusters putatively required for synthesis of sphingolipid metabolism inhibitors in phylogenetically diverse species of the filamentous fungus Fusarium.</title>
        <authorList>
            <person name="Kim H.-S."/>
            <person name="Busman M."/>
            <person name="Brown D.W."/>
            <person name="Divon H."/>
            <person name="Uhlig S."/>
            <person name="Proctor R.H."/>
        </authorList>
    </citation>
    <scope>NUCLEOTIDE SEQUENCE [LARGE SCALE GENOMIC DNA]</scope>
    <source>
        <strain evidence="2">NRRL 39464</strain>
    </source>
</reference>
<protein>
    <submittedName>
        <fullName evidence="2">Uncharacterized protein</fullName>
    </submittedName>
</protein>
<feature type="non-terminal residue" evidence="2">
    <location>
        <position position="1"/>
    </location>
</feature>
<evidence type="ECO:0000313" key="3">
    <source>
        <dbReference type="Proteomes" id="UP000558688"/>
    </source>
</evidence>
<name>A0A8H5A2L9_FUSOX</name>
<feature type="compositionally biased region" description="Low complexity" evidence="1">
    <location>
        <begin position="13"/>
        <end position="27"/>
    </location>
</feature>
<dbReference type="EMBL" id="JAAFOW010002436">
    <property type="protein sequence ID" value="KAF5257049.1"/>
    <property type="molecule type" value="Genomic_DNA"/>
</dbReference>
<comment type="caution">
    <text evidence="2">The sequence shown here is derived from an EMBL/GenBank/DDBJ whole genome shotgun (WGS) entry which is preliminary data.</text>
</comment>
<accession>A0A8H5A2L9</accession>
<dbReference type="AlphaFoldDB" id="A0A8H5A2L9"/>